<keyword evidence="2" id="KW-1185">Reference proteome</keyword>
<accession>A0ACB8TPX7</accession>
<gene>
    <name evidence="1" type="ORF">BDY19DRAFT_997965</name>
</gene>
<reference evidence="1" key="1">
    <citation type="journal article" date="2021" name="Environ. Microbiol.">
        <title>Gene family expansions and transcriptome signatures uncover fungal adaptations to wood decay.</title>
        <authorList>
            <person name="Hage H."/>
            <person name="Miyauchi S."/>
            <person name="Viragh M."/>
            <person name="Drula E."/>
            <person name="Min B."/>
            <person name="Chaduli D."/>
            <person name="Navarro D."/>
            <person name="Favel A."/>
            <person name="Norest M."/>
            <person name="Lesage-Meessen L."/>
            <person name="Balint B."/>
            <person name="Merenyi Z."/>
            <person name="de Eugenio L."/>
            <person name="Morin E."/>
            <person name="Martinez A.T."/>
            <person name="Baldrian P."/>
            <person name="Stursova M."/>
            <person name="Martinez M.J."/>
            <person name="Novotny C."/>
            <person name="Magnuson J.K."/>
            <person name="Spatafora J.W."/>
            <person name="Maurice S."/>
            <person name="Pangilinan J."/>
            <person name="Andreopoulos W."/>
            <person name="LaButti K."/>
            <person name="Hundley H."/>
            <person name="Na H."/>
            <person name="Kuo A."/>
            <person name="Barry K."/>
            <person name="Lipzen A."/>
            <person name="Henrissat B."/>
            <person name="Riley R."/>
            <person name="Ahrendt S."/>
            <person name="Nagy L.G."/>
            <person name="Grigoriev I.V."/>
            <person name="Martin F."/>
            <person name="Rosso M.N."/>
        </authorList>
    </citation>
    <scope>NUCLEOTIDE SEQUENCE</scope>
    <source>
        <strain evidence="1">CBS 384.51</strain>
    </source>
</reference>
<comment type="caution">
    <text evidence="1">The sequence shown here is derived from an EMBL/GenBank/DDBJ whole genome shotgun (WGS) entry which is preliminary data.</text>
</comment>
<dbReference type="Proteomes" id="UP001055072">
    <property type="component" value="Unassembled WGS sequence"/>
</dbReference>
<evidence type="ECO:0000313" key="2">
    <source>
        <dbReference type="Proteomes" id="UP001055072"/>
    </source>
</evidence>
<dbReference type="EMBL" id="MU274947">
    <property type="protein sequence ID" value="KAI0084117.1"/>
    <property type="molecule type" value="Genomic_DNA"/>
</dbReference>
<sequence length="848" mass="92955">MATASAADRADIHKSCKGIEGVVNLLNDYCDAATAIVAIQKKLAKAVREAASIRCTSEIAMSALNACATVVETLVDVDARFVKAADKECDSLSADVKKWFKVLAKEERSHDAKLAVANEKIKQAGQTYEKRVKKNPANAAEEHTRYINVLGAVGPEISEERYHHATSVFQQHARLVLSMAVSVSRIIDAEWLRACDEVRKIAPSIGQVGQWKVFCEGGWSGPIPGNLLDIDLMQEQAAMERALKARLSTHDPNPNRMEDVPTTPHDIPPVPAYASRATTPVISSYSSTQQPTYFSQKKALDRVAQQIVDVGDKTQSQAVDSFASLGSFPTPPTHFPIPPVSNSKPSRPIAESNGKSSERQYQSNPPVSCESSSKLSTLEPPALKQRKNSTNTDFPDFTSPYAPQTSNQITLVNSQQSRDTTMDTRAQEQRASGSPSSQLEKIITSSHPSISAPSSIIRPSQIYKRGDYMDSAEFGVRKVIRAESVPEEPLRTNSPNSAAAERRNVNRSNSSVSVMRDKFARTTGPASPPPKDIPRLPLSVSNLATRYEAVAETQDRRQEAKSPIEDRRLSTDVRHGMPQGRESPVTQRSVMPSPQLPSSSYSSASPGLTDDEIARRRDRKRELEVLDFCEKEHELRLQEREIQSCSRELEKDGKRLLMTRTYRSDHPTQAREDSQNLVESPSSSPIFPSRYPFPMSANQLRTQPTPGPAIGQRLASAQSSSSQSSSPSVYHPPTNHPDTCGCEVCSVAKYNTRPSTSPTSTTGLRPPDGSVSFSDAPIKIEKPKGWIRRLSMPAFSSDSKKGISSANYMSGGEGLHRNSLAVPDEDGRLRSLVVDSKNRSVTNLIGRR</sequence>
<name>A0ACB8TPX7_9APHY</name>
<evidence type="ECO:0000313" key="1">
    <source>
        <dbReference type="EMBL" id="KAI0084117.1"/>
    </source>
</evidence>
<protein>
    <submittedName>
        <fullName evidence="1">Uncharacterized protein</fullName>
    </submittedName>
</protein>
<proteinExistence type="predicted"/>
<organism evidence="1 2">
    <name type="scientific">Irpex rosettiformis</name>
    <dbReference type="NCBI Taxonomy" id="378272"/>
    <lineage>
        <taxon>Eukaryota</taxon>
        <taxon>Fungi</taxon>
        <taxon>Dikarya</taxon>
        <taxon>Basidiomycota</taxon>
        <taxon>Agaricomycotina</taxon>
        <taxon>Agaricomycetes</taxon>
        <taxon>Polyporales</taxon>
        <taxon>Irpicaceae</taxon>
        <taxon>Irpex</taxon>
    </lineage>
</organism>